<dbReference type="SUPFAM" id="SSF46785">
    <property type="entry name" value="Winged helix' DNA-binding domain"/>
    <property type="match status" value="1"/>
</dbReference>
<evidence type="ECO:0000313" key="6">
    <source>
        <dbReference type="EMBL" id="OZI30996.1"/>
    </source>
</evidence>
<dbReference type="Proteomes" id="UP000216020">
    <property type="component" value="Unassembled WGS sequence"/>
</dbReference>
<dbReference type="Pfam" id="PF07729">
    <property type="entry name" value="FCD"/>
    <property type="match status" value="1"/>
</dbReference>
<keyword evidence="1" id="KW-0805">Transcription regulation</keyword>
<dbReference type="PANTHER" id="PTHR43537">
    <property type="entry name" value="TRANSCRIPTIONAL REGULATOR, GNTR FAMILY"/>
    <property type="match status" value="1"/>
</dbReference>
<dbReference type="RefSeq" id="WP_094855411.1">
    <property type="nucleotide sequence ID" value="NZ_NEVM01000005.1"/>
</dbReference>
<comment type="caution">
    <text evidence="6">The sequence shown here is derived from an EMBL/GenBank/DDBJ whole genome shotgun (WGS) entry which is preliminary data.</text>
</comment>
<evidence type="ECO:0000256" key="3">
    <source>
        <dbReference type="ARBA" id="ARBA00023163"/>
    </source>
</evidence>
<feature type="domain" description="HTH gntR-type" evidence="5">
    <location>
        <begin position="11"/>
        <end position="79"/>
    </location>
</feature>
<sequence>MISFSAVQPGLKLADRVAQQLEAEIRAGHFKPGAKLPTEAVLVQQLAVSRTVVREALSRLKSRNLIESRQGSGVYVRPASVEPLNFDDLPSASRDAVIQIVEVRRALESEVAELAALRRSDEDLRRIRQAVDDLAQAVREGRDGVEEDVAFHRAIGQAAGNPFLISTLDYLAQFLRSATRVTRANEARRADFAQAVTEEHDRVVQAIAAGDAKAARQAAADHMNNAIVRIQQADAGFWRQDGERLAQAILPPTP</sequence>
<evidence type="ECO:0000256" key="1">
    <source>
        <dbReference type="ARBA" id="ARBA00023015"/>
    </source>
</evidence>
<dbReference type="SMART" id="SM00895">
    <property type="entry name" value="FCD"/>
    <property type="match status" value="1"/>
</dbReference>
<gene>
    <name evidence="6" type="ORF">CAL29_23890</name>
</gene>
<dbReference type="CDD" id="cd07377">
    <property type="entry name" value="WHTH_GntR"/>
    <property type="match status" value="1"/>
</dbReference>
<evidence type="ECO:0000259" key="5">
    <source>
        <dbReference type="PROSITE" id="PS50949"/>
    </source>
</evidence>
<dbReference type="GO" id="GO:0003700">
    <property type="term" value="F:DNA-binding transcription factor activity"/>
    <property type="evidence" value="ECO:0007669"/>
    <property type="project" value="InterPro"/>
</dbReference>
<accession>A0A261S0X0</accession>
<keyword evidence="3" id="KW-0804">Transcription</keyword>
<dbReference type="GO" id="GO:0003677">
    <property type="term" value="F:DNA binding"/>
    <property type="evidence" value="ECO:0007669"/>
    <property type="project" value="UniProtKB-KW"/>
</dbReference>
<dbReference type="SUPFAM" id="SSF48008">
    <property type="entry name" value="GntR ligand-binding domain-like"/>
    <property type="match status" value="1"/>
</dbReference>
<dbReference type="AlphaFoldDB" id="A0A261S0X0"/>
<dbReference type="InterPro" id="IPR000524">
    <property type="entry name" value="Tscrpt_reg_HTH_GntR"/>
</dbReference>
<name>A0A261S0X0_9BORD</name>
<dbReference type="OrthoDB" id="1040417at2"/>
<dbReference type="Gene3D" id="1.20.120.530">
    <property type="entry name" value="GntR ligand-binding domain-like"/>
    <property type="match status" value="1"/>
</dbReference>
<evidence type="ECO:0000313" key="7">
    <source>
        <dbReference type="Proteomes" id="UP000216020"/>
    </source>
</evidence>
<reference evidence="7" key="1">
    <citation type="submission" date="2017-05" db="EMBL/GenBank/DDBJ databases">
        <title>Complete and WGS of Bordetella genogroups.</title>
        <authorList>
            <person name="Spilker T."/>
            <person name="Lipuma J."/>
        </authorList>
    </citation>
    <scope>NUCLEOTIDE SEQUENCE [LARGE SCALE GENOMIC DNA]</scope>
    <source>
        <strain evidence="7">AU16122</strain>
    </source>
</reference>
<keyword evidence="7" id="KW-1185">Reference proteome</keyword>
<dbReference type="PANTHER" id="PTHR43537:SF5">
    <property type="entry name" value="UXU OPERON TRANSCRIPTIONAL REGULATOR"/>
    <property type="match status" value="1"/>
</dbReference>
<dbReference type="InterPro" id="IPR036388">
    <property type="entry name" value="WH-like_DNA-bd_sf"/>
</dbReference>
<dbReference type="InterPro" id="IPR011711">
    <property type="entry name" value="GntR_C"/>
</dbReference>
<organism evidence="6 7">
    <name type="scientific">Bordetella genomosp. 10</name>
    <dbReference type="NCBI Taxonomy" id="1416804"/>
    <lineage>
        <taxon>Bacteria</taxon>
        <taxon>Pseudomonadati</taxon>
        <taxon>Pseudomonadota</taxon>
        <taxon>Betaproteobacteria</taxon>
        <taxon>Burkholderiales</taxon>
        <taxon>Alcaligenaceae</taxon>
        <taxon>Bordetella</taxon>
    </lineage>
</organism>
<proteinExistence type="predicted"/>
<dbReference type="PRINTS" id="PR00035">
    <property type="entry name" value="HTHGNTR"/>
</dbReference>
<dbReference type="SMART" id="SM00345">
    <property type="entry name" value="HTH_GNTR"/>
    <property type="match status" value="1"/>
</dbReference>
<dbReference type="PROSITE" id="PS50949">
    <property type="entry name" value="HTH_GNTR"/>
    <property type="match status" value="1"/>
</dbReference>
<dbReference type="InterPro" id="IPR036390">
    <property type="entry name" value="WH_DNA-bd_sf"/>
</dbReference>
<dbReference type="InterPro" id="IPR008920">
    <property type="entry name" value="TF_FadR/GntR_C"/>
</dbReference>
<evidence type="ECO:0000256" key="2">
    <source>
        <dbReference type="ARBA" id="ARBA00023125"/>
    </source>
</evidence>
<keyword evidence="2" id="KW-0238">DNA-binding</keyword>
<feature type="coiled-coil region" evidence="4">
    <location>
        <begin position="100"/>
        <end position="137"/>
    </location>
</feature>
<dbReference type="Gene3D" id="1.10.10.10">
    <property type="entry name" value="Winged helix-like DNA-binding domain superfamily/Winged helix DNA-binding domain"/>
    <property type="match status" value="1"/>
</dbReference>
<protein>
    <submittedName>
        <fullName evidence="6">GntR family transcriptional regulator</fullName>
    </submittedName>
</protein>
<keyword evidence="4" id="KW-0175">Coiled coil</keyword>
<evidence type="ECO:0000256" key="4">
    <source>
        <dbReference type="SAM" id="Coils"/>
    </source>
</evidence>
<dbReference type="EMBL" id="NEVM01000005">
    <property type="protein sequence ID" value="OZI30996.1"/>
    <property type="molecule type" value="Genomic_DNA"/>
</dbReference>
<dbReference type="Pfam" id="PF00392">
    <property type="entry name" value="GntR"/>
    <property type="match status" value="1"/>
</dbReference>